<gene>
    <name evidence="1" type="ORF">GCK32_022760</name>
</gene>
<dbReference type="AlphaFoldDB" id="A0AAN8FFL3"/>
<evidence type="ECO:0000313" key="1">
    <source>
        <dbReference type="EMBL" id="KAK5975384.1"/>
    </source>
</evidence>
<feature type="non-terminal residue" evidence="1">
    <location>
        <position position="1"/>
    </location>
</feature>
<dbReference type="Proteomes" id="UP001331761">
    <property type="component" value="Unassembled WGS sequence"/>
</dbReference>
<evidence type="ECO:0000313" key="2">
    <source>
        <dbReference type="Proteomes" id="UP001331761"/>
    </source>
</evidence>
<comment type="caution">
    <text evidence="1">The sequence shown here is derived from an EMBL/GenBank/DDBJ whole genome shotgun (WGS) entry which is preliminary data.</text>
</comment>
<reference evidence="1 2" key="1">
    <citation type="submission" date="2019-10" db="EMBL/GenBank/DDBJ databases">
        <title>Assembly and Annotation for the nematode Trichostrongylus colubriformis.</title>
        <authorList>
            <person name="Martin J."/>
        </authorList>
    </citation>
    <scope>NUCLEOTIDE SEQUENCE [LARGE SCALE GENOMIC DNA]</scope>
    <source>
        <strain evidence="1">G859</strain>
        <tissue evidence="1">Whole worm</tissue>
    </source>
</reference>
<proteinExistence type="predicted"/>
<name>A0AAN8FFL3_TRICO</name>
<organism evidence="1 2">
    <name type="scientific">Trichostrongylus colubriformis</name>
    <name type="common">Black scour worm</name>
    <dbReference type="NCBI Taxonomy" id="6319"/>
    <lineage>
        <taxon>Eukaryota</taxon>
        <taxon>Metazoa</taxon>
        <taxon>Ecdysozoa</taxon>
        <taxon>Nematoda</taxon>
        <taxon>Chromadorea</taxon>
        <taxon>Rhabditida</taxon>
        <taxon>Rhabditina</taxon>
        <taxon>Rhabditomorpha</taxon>
        <taxon>Strongyloidea</taxon>
        <taxon>Trichostrongylidae</taxon>
        <taxon>Trichostrongylus</taxon>
    </lineage>
</organism>
<keyword evidence="2" id="KW-1185">Reference proteome</keyword>
<dbReference type="EMBL" id="WIXE01013110">
    <property type="protein sequence ID" value="KAK5975384.1"/>
    <property type="molecule type" value="Genomic_DNA"/>
</dbReference>
<feature type="non-terminal residue" evidence="1">
    <location>
        <position position="67"/>
    </location>
</feature>
<sequence length="67" mass="7709">NALSIRARRGWIYTVVGASARYLSSPSRPRRRSEEHRPQSIDGIRLWHVSTNATEFLRPSSYGQHCL</sequence>
<accession>A0AAN8FFL3</accession>
<protein>
    <submittedName>
        <fullName evidence="1">Uncharacterized protein</fullName>
    </submittedName>
</protein>